<dbReference type="OMA" id="WSTQHEE"/>
<feature type="signal peptide" evidence="1">
    <location>
        <begin position="1"/>
        <end position="28"/>
    </location>
</feature>
<reference evidence="3" key="2">
    <citation type="submission" date="2025-09" db="UniProtKB">
        <authorList>
            <consortium name="Ensembl"/>
        </authorList>
    </citation>
    <scope>IDENTIFICATION</scope>
</reference>
<reference evidence="3" key="1">
    <citation type="submission" date="2025-08" db="UniProtKB">
        <authorList>
            <consortium name="Ensembl"/>
        </authorList>
    </citation>
    <scope>IDENTIFICATION</scope>
</reference>
<name>A0A9J8D497_CYPCA</name>
<protein>
    <recommendedName>
        <fullName evidence="2">Reverse transcriptase/retrotransposon-derived protein RNase H-like domain-containing protein</fullName>
    </recommendedName>
</protein>
<feature type="domain" description="Reverse transcriptase/retrotransposon-derived protein RNase H-like" evidence="2">
    <location>
        <begin position="87"/>
        <end position="147"/>
    </location>
</feature>
<dbReference type="Pfam" id="PF17919">
    <property type="entry name" value="RT_RNaseH_2"/>
    <property type="match status" value="1"/>
</dbReference>
<dbReference type="InterPro" id="IPR051320">
    <property type="entry name" value="Viral_Replic_Matur_Polypro"/>
</dbReference>
<organism evidence="3 4">
    <name type="scientific">Cyprinus carpio carpio</name>
    <dbReference type="NCBI Taxonomy" id="630221"/>
    <lineage>
        <taxon>Eukaryota</taxon>
        <taxon>Metazoa</taxon>
        <taxon>Chordata</taxon>
        <taxon>Craniata</taxon>
        <taxon>Vertebrata</taxon>
        <taxon>Euteleostomi</taxon>
        <taxon>Actinopterygii</taxon>
        <taxon>Neopterygii</taxon>
        <taxon>Teleostei</taxon>
        <taxon>Ostariophysi</taxon>
        <taxon>Cypriniformes</taxon>
        <taxon>Cyprinidae</taxon>
        <taxon>Cyprininae</taxon>
        <taxon>Cyprinus</taxon>
    </lineage>
</organism>
<dbReference type="Ensembl" id="ENSCCRT00000154039.1">
    <property type="protein sequence ID" value="ENSCCRP00000176894.1"/>
    <property type="gene ID" value="ENSCCRG00000058596.1"/>
</dbReference>
<dbReference type="InterPro" id="IPR043502">
    <property type="entry name" value="DNA/RNA_pol_sf"/>
</dbReference>
<keyword evidence="1" id="KW-0732">Signal</keyword>
<evidence type="ECO:0000256" key="1">
    <source>
        <dbReference type="SAM" id="SignalP"/>
    </source>
</evidence>
<dbReference type="Proteomes" id="UP001108240">
    <property type="component" value="Unplaced"/>
</dbReference>
<dbReference type="InterPro" id="IPR043128">
    <property type="entry name" value="Rev_trsase/Diguanyl_cyclase"/>
</dbReference>
<dbReference type="Gene3D" id="3.30.70.270">
    <property type="match status" value="1"/>
</dbReference>
<proteinExistence type="predicted"/>
<dbReference type="GeneTree" id="ENSGT01100000263500"/>
<dbReference type="AlphaFoldDB" id="A0A9J8D497"/>
<evidence type="ECO:0000313" key="3">
    <source>
        <dbReference type="Ensembl" id="ENSCCRP00000176894.1"/>
    </source>
</evidence>
<evidence type="ECO:0000313" key="4">
    <source>
        <dbReference type="Proteomes" id="UP001108240"/>
    </source>
</evidence>
<dbReference type="InterPro" id="IPR041577">
    <property type="entry name" value="RT_RNaseH_2"/>
</dbReference>
<dbReference type="FunFam" id="3.30.70.270:FF:000020">
    <property type="entry name" value="Transposon Tf2-6 polyprotein-like Protein"/>
    <property type="match status" value="1"/>
</dbReference>
<dbReference type="SUPFAM" id="SSF56672">
    <property type="entry name" value="DNA/RNA polymerases"/>
    <property type="match status" value="1"/>
</dbReference>
<keyword evidence="4" id="KW-1185">Reference proteome</keyword>
<dbReference type="PANTHER" id="PTHR33064">
    <property type="entry name" value="POL PROTEIN"/>
    <property type="match status" value="1"/>
</dbReference>
<evidence type="ECO:0000259" key="2">
    <source>
        <dbReference type="Pfam" id="PF17919"/>
    </source>
</evidence>
<sequence>MDCLSRRRNAFFMHSLFLFLGHIISTEGVRMDPEKVKAVVNWPSPESRKALQRFLGFANFYRRFIRNFSQLAAPLTALTSPSLTFRWSNAAEAAFAKLKSCFVSAPILVTPDRSRQFIVEVDASEVGVGAVLSQRASSDGKILIHVSASQLDYRLPCSCSGLCSCCRLRVSVPVCSWFHPSTAFTFTTDFTISTSHATVDLLSPLPTYWTLLSINFL</sequence>
<feature type="chain" id="PRO_5039936396" description="Reverse transcriptase/retrotransposon-derived protein RNase H-like domain-containing protein" evidence="1">
    <location>
        <begin position="29"/>
        <end position="217"/>
    </location>
</feature>
<accession>A0A9J8D497</accession>
<dbReference type="PANTHER" id="PTHR33064:SF37">
    <property type="entry name" value="RIBONUCLEASE H"/>
    <property type="match status" value="1"/>
</dbReference>